<dbReference type="PANTHER" id="PTHR46211">
    <property type="entry name" value="GLYCEROPHOSPHORYL DIESTER PHOSPHODIESTERASE"/>
    <property type="match status" value="1"/>
</dbReference>
<feature type="transmembrane region" description="Helical" evidence="1">
    <location>
        <begin position="28"/>
        <end position="47"/>
    </location>
</feature>
<feature type="transmembrane region" description="Helical" evidence="1">
    <location>
        <begin position="312"/>
        <end position="337"/>
    </location>
</feature>
<feature type="transmembrane region" description="Helical" evidence="1">
    <location>
        <begin position="223"/>
        <end position="247"/>
    </location>
</feature>
<keyword evidence="1" id="KW-0812">Transmembrane</keyword>
<dbReference type="InterPro" id="IPR030395">
    <property type="entry name" value="GP_PDE_dom"/>
</dbReference>
<evidence type="ECO:0000313" key="3">
    <source>
        <dbReference type="EMBL" id="QFQ92151.1"/>
    </source>
</evidence>
<feature type="transmembrane region" description="Helical" evidence="1">
    <location>
        <begin position="77"/>
        <end position="101"/>
    </location>
</feature>
<feature type="transmembrane region" description="Helical" evidence="1">
    <location>
        <begin position="134"/>
        <end position="155"/>
    </location>
</feature>
<gene>
    <name evidence="3" type="ORF">LM010_12300</name>
</gene>
<dbReference type="PROSITE" id="PS51704">
    <property type="entry name" value="GP_PDE"/>
    <property type="match status" value="1"/>
</dbReference>
<dbReference type="Pfam" id="PF10110">
    <property type="entry name" value="GPDPase_memb"/>
    <property type="match status" value="1"/>
</dbReference>
<keyword evidence="1" id="KW-0472">Membrane</keyword>
<feature type="transmembrane region" description="Helical" evidence="1">
    <location>
        <begin position="175"/>
        <end position="195"/>
    </location>
</feature>
<dbReference type="AlphaFoldDB" id="A0A5P8JU02"/>
<dbReference type="SUPFAM" id="SSF51695">
    <property type="entry name" value="PLC-like phosphodiesterases"/>
    <property type="match status" value="1"/>
</dbReference>
<accession>A0A5P8JU02</accession>
<keyword evidence="1" id="KW-1133">Transmembrane helix</keyword>
<dbReference type="Pfam" id="PF03009">
    <property type="entry name" value="GDPD"/>
    <property type="match status" value="1"/>
</dbReference>
<dbReference type="EMBL" id="CP045068">
    <property type="protein sequence ID" value="QFQ92151.1"/>
    <property type="molecule type" value="Genomic_DNA"/>
</dbReference>
<dbReference type="GO" id="GO:0008081">
    <property type="term" value="F:phosphoric diester hydrolase activity"/>
    <property type="evidence" value="ECO:0007669"/>
    <property type="project" value="InterPro"/>
</dbReference>
<evidence type="ECO:0000259" key="2">
    <source>
        <dbReference type="PROSITE" id="PS51704"/>
    </source>
</evidence>
<name>A0A5P8JU02_9LACO</name>
<dbReference type="InterPro" id="IPR017946">
    <property type="entry name" value="PLC-like_Pdiesterase_TIM-brl"/>
</dbReference>
<evidence type="ECO:0000256" key="1">
    <source>
        <dbReference type="SAM" id="Phobius"/>
    </source>
</evidence>
<feature type="transmembrane region" description="Helical" evidence="1">
    <location>
        <begin position="259"/>
        <end position="292"/>
    </location>
</feature>
<organism evidence="3 4">
    <name type="scientific">Lacticaseibacillus manihotivorans</name>
    <dbReference type="NCBI Taxonomy" id="88233"/>
    <lineage>
        <taxon>Bacteria</taxon>
        <taxon>Bacillati</taxon>
        <taxon>Bacillota</taxon>
        <taxon>Bacilli</taxon>
        <taxon>Lactobacillales</taxon>
        <taxon>Lactobacillaceae</taxon>
        <taxon>Lacticaseibacillus</taxon>
    </lineage>
</organism>
<proteinExistence type="predicted"/>
<dbReference type="CDD" id="cd08579">
    <property type="entry name" value="GDPD_memb_like"/>
    <property type="match status" value="1"/>
</dbReference>
<sequence>MHNWRKTMKFLRDIGGLFKEFGARWGSYLLLMGLVTAITSGVVVPLMRWTAAGILSQSDIPYLGVDNLLSLFTQHPLAAFELIVMLLVVLLLAYIQFAILLDGLDNIRRRTGLGVRAVVIEGLRDVRHLKPSGFGFFILYLLLVMPFAGVIIHTQLLAKVAVPTFVLEWLATKPLFGALVLIFYVAMAYLGVRWLRVLPITILKDQSLIVAARESWHETRGKFWTYALRLSVLATIFVLIGFGWSALLIEIQTLADSTGIAFGVAIVTLTLLIAGQILLSGMSSVIYLLFLIAPDDVATGRVHFAADQSHHWFRRVVVLIASGSGILIMGAFSGFYMKGALTEAPLTISHRGVDAGNGVQNTIPALAKTSRLNPDYVEMDLHETKDGQFVVLHDENLKTLAGINKTPRELTLAQLQQITVSENGHHAKLASFDDYLAAANALHQKLIVELKPTKADSSDMLQRFIDRYATTLVKHGDWVHSLSYALMVKLHRKVPKLPANFIMPFSLVAPQTQLSGYTVEETTLDDSLVDAVHRQHKEIWAWTVNDRDAMTQMVFADVDGIITDNLTQLKQVIAEQNDHPSYAQRLEVFATTLSDFGRPVMSN</sequence>
<dbReference type="GO" id="GO:0006629">
    <property type="term" value="P:lipid metabolic process"/>
    <property type="evidence" value="ECO:0007669"/>
    <property type="project" value="InterPro"/>
</dbReference>
<dbReference type="Proteomes" id="UP000388452">
    <property type="component" value="Chromosome"/>
</dbReference>
<evidence type="ECO:0000313" key="4">
    <source>
        <dbReference type="Proteomes" id="UP000388452"/>
    </source>
</evidence>
<dbReference type="PANTHER" id="PTHR46211:SF8">
    <property type="entry name" value="PHOSPHODIESTERASE"/>
    <property type="match status" value="1"/>
</dbReference>
<reference evidence="3 4" key="1">
    <citation type="submission" date="2019-10" db="EMBL/GenBank/DDBJ databases">
        <title>Genome sequencing of Lactobacillus manihotivorans.</title>
        <authorList>
            <person name="Kim K."/>
        </authorList>
    </citation>
    <scope>NUCLEOTIDE SEQUENCE [LARGE SCALE GENOMIC DNA]</scope>
    <source>
        <strain evidence="3 4">LM010</strain>
    </source>
</reference>
<protein>
    <submittedName>
        <fullName evidence="3">Glycerophosphodiester phosphodiesterase</fullName>
    </submittedName>
</protein>
<dbReference type="Gene3D" id="3.20.20.190">
    <property type="entry name" value="Phosphatidylinositol (PI) phosphodiesterase"/>
    <property type="match status" value="1"/>
</dbReference>
<feature type="domain" description="GP-PDE" evidence="2">
    <location>
        <begin position="345"/>
        <end position="573"/>
    </location>
</feature>
<dbReference type="InterPro" id="IPR018476">
    <property type="entry name" value="GlyceroP-diester-Pdiesterase_M"/>
</dbReference>